<dbReference type="Gene3D" id="3.20.20.140">
    <property type="entry name" value="Metal-dependent hydrolases"/>
    <property type="match status" value="1"/>
</dbReference>
<dbReference type="GO" id="GO:0016810">
    <property type="term" value="F:hydrolase activity, acting on carbon-nitrogen (but not peptide) bonds"/>
    <property type="evidence" value="ECO:0007669"/>
    <property type="project" value="InterPro"/>
</dbReference>
<dbReference type="SUPFAM" id="SSF51556">
    <property type="entry name" value="Metallo-dependent hydrolases"/>
    <property type="match status" value="1"/>
</dbReference>
<dbReference type="PANTHER" id="PTHR43794">
    <property type="entry name" value="AMINOHYDROLASE SSNA-RELATED"/>
    <property type="match status" value="1"/>
</dbReference>
<keyword evidence="4" id="KW-1185">Reference proteome</keyword>
<dbReference type="RefSeq" id="WP_185660566.1">
    <property type="nucleotide sequence ID" value="NZ_CAWPOO010000012.1"/>
</dbReference>
<dbReference type="InterPro" id="IPR050287">
    <property type="entry name" value="MTA/SAH_deaminase"/>
</dbReference>
<accession>A0A7X1B786</accession>
<evidence type="ECO:0000259" key="2">
    <source>
        <dbReference type="Pfam" id="PF01979"/>
    </source>
</evidence>
<name>A0A7X1B786_9BACT</name>
<dbReference type="AlphaFoldDB" id="A0A7X1B786"/>
<dbReference type="Proteomes" id="UP000526501">
    <property type="component" value="Unassembled WGS sequence"/>
</dbReference>
<evidence type="ECO:0000313" key="4">
    <source>
        <dbReference type="Proteomes" id="UP000526501"/>
    </source>
</evidence>
<dbReference type="PANTHER" id="PTHR43794:SF11">
    <property type="entry name" value="AMIDOHYDROLASE-RELATED DOMAIN-CONTAINING PROTEIN"/>
    <property type="match status" value="1"/>
</dbReference>
<dbReference type="InterPro" id="IPR006680">
    <property type="entry name" value="Amidohydro-rel"/>
</dbReference>
<sequence length="429" mass="47070">MTENTSAYEEGWMLVSDDGYITDLGEGSPSENILAGEIEVVSLEGKILMPGFVSGHSHLWQSAFRGIAPDGELWPWLDAIHRTYGSDFATGDMKAFTAHGAWDQLCHGVTTTYNHTHWLDHDYAIFVEQLDGEMDVPQRFVFSSCVDLAEEPSVWKQRFVDLMAESKQVPTKNFLSLALNLRPYGPPSVAAAQVELAEALDINYQLHYLEQSGRQEMDRSAWPGYREAGVPSGRATFAHFIHVDDTILSESAEAGAGMIWNPLSNGRLGSGLPDISTYLESGLKVGMGVDGQASADISDPFENLRMGLYALRMRDENSDGLQPIDILRLHTIQTAKTLGVDAFVGSLEEGKFADFLVVDPQSPITGPIWDIPAHLVFSCSSANIESVYVGGAKVVSSGEPVDFDLLPLAKEVEERISEMRKRHASTQAE</sequence>
<evidence type="ECO:0000313" key="3">
    <source>
        <dbReference type="EMBL" id="MBC2606699.1"/>
    </source>
</evidence>
<dbReference type="EMBL" id="JACHVC010000012">
    <property type="protein sequence ID" value="MBC2606699.1"/>
    <property type="molecule type" value="Genomic_DNA"/>
</dbReference>
<gene>
    <name evidence="3" type="ORF">H5P27_11655</name>
</gene>
<feature type="domain" description="Amidohydrolase-related" evidence="2">
    <location>
        <begin position="47"/>
        <end position="392"/>
    </location>
</feature>
<organism evidence="3 4">
    <name type="scientific">Pelagicoccus albus</name>
    <dbReference type="NCBI Taxonomy" id="415222"/>
    <lineage>
        <taxon>Bacteria</taxon>
        <taxon>Pseudomonadati</taxon>
        <taxon>Verrucomicrobiota</taxon>
        <taxon>Opitutia</taxon>
        <taxon>Puniceicoccales</taxon>
        <taxon>Pelagicoccaceae</taxon>
        <taxon>Pelagicoccus</taxon>
    </lineage>
</organism>
<dbReference type="SUPFAM" id="SSF51338">
    <property type="entry name" value="Composite domain of metallo-dependent hydrolases"/>
    <property type="match status" value="1"/>
</dbReference>
<comment type="caution">
    <text evidence="3">The sequence shown here is derived from an EMBL/GenBank/DDBJ whole genome shotgun (WGS) entry which is preliminary data.</text>
</comment>
<evidence type="ECO:0000256" key="1">
    <source>
        <dbReference type="ARBA" id="ARBA00022801"/>
    </source>
</evidence>
<dbReference type="Pfam" id="PF01979">
    <property type="entry name" value="Amidohydro_1"/>
    <property type="match status" value="1"/>
</dbReference>
<proteinExistence type="predicted"/>
<dbReference type="InterPro" id="IPR032466">
    <property type="entry name" value="Metal_Hydrolase"/>
</dbReference>
<reference evidence="3 4" key="1">
    <citation type="submission" date="2020-07" db="EMBL/GenBank/DDBJ databases">
        <authorList>
            <person name="Feng X."/>
        </authorList>
    </citation>
    <scope>NUCLEOTIDE SEQUENCE [LARGE SCALE GENOMIC DNA]</scope>
    <source>
        <strain evidence="3 4">JCM23202</strain>
    </source>
</reference>
<protein>
    <submittedName>
        <fullName evidence="3">Amidohydrolase family protein</fullName>
    </submittedName>
</protein>
<keyword evidence="1 3" id="KW-0378">Hydrolase</keyword>
<dbReference type="InterPro" id="IPR011059">
    <property type="entry name" value="Metal-dep_hydrolase_composite"/>
</dbReference>
<dbReference type="Gene3D" id="2.30.40.10">
    <property type="entry name" value="Urease, subunit C, domain 1"/>
    <property type="match status" value="1"/>
</dbReference>